<keyword evidence="2" id="KW-1133">Transmembrane helix</keyword>
<feature type="region of interest" description="Disordered" evidence="1">
    <location>
        <begin position="827"/>
        <end position="881"/>
    </location>
</feature>
<evidence type="ECO:0000256" key="2">
    <source>
        <dbReference type="SAM" id="Phobius"/>
    </source>
</evidence>
<dbReference type="OrthoDB" id="385004at2157"/>
<dbReference type="NCBIfam" id="TIGR04126">
    <property type="entry name" value="PGF_CTERM"/>
    <property type="match status" value="1"/>
</dbReference>
<evidence type="ECO:0000313" key="5">
    <source>
        <dbReference type="Proteomes" id="UP000013307"/>
    </source>
</evidence>
<dbReference type="HOGENOM" id="CLU_321509_0_0_2"/>
<accession>N0BDB1</accession>
<dbReference type="EMBL" id="CP005290">
    <property type="protein sequence ID" value="AGK60237.1"/>
    <property type="molecule type" value="Genomic_DNA"/>
</dbReference>
<feature type="compositionally biased region" description="Pro residues" evidence="1">
    <location>
        <begin position="830"/>
        <end position="860"/>
    </location>
</feature>
<sequence>MKRMWKLGVPVLVVLLIALSVPVSAAFTTNAGPISDTALKVDLAKLSDDSPSYGDDLSIDVQWSYLDKVTGTRRIAVVEYTVYNSSIYNATTGQIDTAKLLDEAKYVVSLSEAGGSATYTFNTVDKSVYPGNYKVVIFLNNTVFNDALGFEVLPVEAQKPFVDISVSPTTVVFGDRLKVSYKMSYTTTTPVKVFVTGMGAYKELVNSTVSQLDASSYVDITALDFGVAELQEGIYVAKIVAGSGTNLAEKAVTFQVVSPAIESVDIPATYVKFTDLKFSGVTNLQKTGSSYDMQVAEGQNIVVVRILDLNDNEKINKTVFVDDSGKFSVKFTDSEVGAFSTGYYKIKIEAISYNNVTANLKYSDEAVYNIEFVNPSLTLTADKSTVTRGQSIKFTIDTNLKINKIVNFIIENPKIIGDTVNATRTFVYAVDALGDATVSITVANDAPLTTYTFKAEIPGTSVKDEVSVEVVKQTLNVSLDKNVVTKGSSIRITGTTTADRVYIYADEDDVFLFGTTKIKARPSTTTILTAGYNAYALPDNDNNLDFKIKVSDASGVDAGTYYLYFYAPANVSMIDRASDPQKSFVITVAEGTIESVNLSTTKIPYQGKVDIDVKVNVGDTSKAQVTFTLEGMNIKVGPADFGMAAFTSVDSDGIASFSLSLRDYTGSSKLSVGIYTLKVKLYYNNSEVDSATKTIPIEIVKPEMTVTIKPDQPVTGDVLELEITTNRVGDSGYDNIYVTMVGPNHKAVQQVSLNDEGKGYVTFETLGLAAGKYTFYVRDTQDTIAGGLTETQLAESYYNLDPTSPSAITYDADDDVLLVMSIDLLATKPTPTPTPEETPTPTPTPEKTPTPTPEETPTPTPTKEVTPTPTPTKEEPQPGPGFEAIFAVAGLLAVAYLLRRR</sequence>
<proteinExistence type="predicted"/>
<feature type="transmembrane region" description="Helical" evidence="2">
    <location>
        <begin position="881"/>
        <end position="898"/>
    </location>
</feature>
<dbReference type="eggNOG" id="arCOG08948">
    <property type="taxonomic scope" value="Archaea"/>
</dbReference>
<dbReference type="InterPro" id="IPR026371">
    <property type="entry name" value="PGF_CTERM"/>
</dbReference>
<dbReference type="AlphaFoldDB" id="N0BDB1"/>
<evidence type="ECO:0000313" key="4">
    <source>
        <dbReference type="EMBL" id="AGK60237.1"/>
    </source>
</evidence>
<evidence type="ECO:0000256" key="1">
    <source>
        <dbReference type="SAM" id="MobiDB-lite"/>
    </source>
</evidence>
<keyword evidence="2" id="KW-0812">Transmembrane</keyword>
<dbReference type="GeneID" id="41054468"/>
<dbReference type="Proteomes" id="UP000013307">
    <property type="component" value="Chromosome"/>
</dbReference>
<protein>
    <submittedName>
        <fullName evidence="4">PGF-CTERM archaeal protein-sorting signal</fullName>
    </submittedName>
</protein>
<name>N0BDB1_9EURY</name>
<reference evidence="4 5" key="1">
    <citation type="journal article" date="2013" name="Genome Announc.">
        <title>Complete Genome Sequence of the Thermophilic and Facultatively Chemolithoautotrophic Sulfate Reducer Archaeoglobus sulfaticallidus Strain PM70-1T.</title>
        <authorList>
            <person name="Stokke R."/>
            <person name="Hocking W.P."/>
            <person name="Steinsbu B.O."/>
            <person name="Steen I.H."/>
        </authorList>
    </citation>
    <scope>NUCLEOTIDE SEQUENCE [LARGE SCALE GENOMIC DNA]</scope>
    <source>
        <strain evidence="4">PM70-1</strain>
    </source>
</reference>
<keyword evidence="5" id="KW-1185">Reference proteome</keyword>
<keyword evidence="2" id="KW-0472">Membrane</keyword>
<evidence type="ECO:0000259" key="3">
    <source>
        <dbReference type="Pfam" id="PF18204"/>
    </source>
</evidence>
<dbReference type="eggNOG" id="arCOG03269">
    <property type="taxonomic scope" value="Archaea"/>
</dbReference>
<dbReference type="KEGG" id="ast:Asulf_00203"/>
<dbReference type="Pfam" id="PF18204">
    <property type="entry name" value="PGF-CTERM"/>
    <property type="match status" value="1"/>
</dbReference>
<organism evidence="4 5">
    <name type="scientific">Archaeoglobus sulfaticallidus PM70-1</name>
    <dbReference type="NCBI Taxonomy" id="387631"/>
    <lineage>
        <taxon>Archaea</taxon>
        <taxon>Methanobacteriati</taxon>
        <taxon>Methanobacteriota</taxon>
        <taxon>Archaeoglobi</taxon>
        <taxon>Archaeoglobales</taxon>
        <taxon>Archaeoglobaceae</taxon>
        <taxon>Archaeoglobus</taxon>
    </lineage>
</organism>
<feature type="domain" description="PGF-CTERM archaeal protein-sorting signal" evidence="3">
    <location>
        <begin position="880"/>
        <end position="901"/>
    </location>
</feature>
<dbReference type="GO" id="GO:0016020">
    <property type="term" value="C:membrane"/>
    <property type="evidence" value="ECO:0007669"/>
    <property type="project" value="UniProtKB-SubCell"/>
</dbReference>
<dbReference type="STRING" id="387631.Asulf_00203"/>
<dbReference type="RefSeq" id="WP_015589836.1">
    <property type="nucleotide sequence ID" value="NC_021169.1"/>
</dbReference>
<gene>
    <name evidence="4" type="ORF">Asulf_00203</name>
</gene>